<proteinExistence type="predicted"/>
<dbReference type="SUPFAM" id="SSF160148">
    <property type="entry name" value="CPE0013-like"/>
    <property type="match status" value="1"/>
</dbReference>
<dbReference type="STRING" id="1121298.SAMN05444401_1234"/>
<sequence length="121" mass="13210">METRELTCIRCPLGCNLEVTLEEGKVLKVTGNTCIRGEEYGVKECTNPTRIVTSIVPVINGDVPMLPVKTQNDIPKSLMFQCIKELKDIKVKAPIKIGDIIVKNVAGTGVDVIATRDINIS</sequence>
<dbReference type="Proteomes" id="UP000184080">
    <property type="component" value="Unassembled WGS sequence"/>
</dbReference>
<evidence type="ECO:0000313" key="1">
    <source>
        <dbReference type="EMBL" id="SHI64420.1"/>
    </source>
</evidence>
<dbReference type="RefSeq" id="WP_073004615.1">
    <property type="nucleotide sequence ID" value="NZ_FQZO01000001.1"/>
</dbReference>
<dbReference type="EMBL" id="FQZO01000001">
    <property type="protein sequence ID" value="SHI64420.1"/>
    <property type="molecule type" value="Genomic_DNA"/>
</dbReference>
<organism evidence="1 2">
    <name type="scientific">Clostridium amylolyticum</name>
    <dbReference type="NCBI Taxonomy" id="1121298"/>
    <lineage>
        <taxon>Bacteria</taxon>
        <taxon>Bacillati</taxon>
        <taxon>Bacillota</taxon>
        <taxon>Clostridia</taxon>
        <taxon>Eubacteriales</taxon>
        <taxon>Clostridiaceae</taxon>
        <taxon>Clostridium</taxon>
    </lineage>
</organism>
<reference evidence="1 2" key="1">
    <citation type="submission" date="2016-11" db="EMBL/GenBank/DDBJ databases">
        <authorList>
            <person name="Jaros S."/>
            <person name="Januszkiewicz K."/>
            <person name="Wedrychowicz H."/>
        </authorList>
    </citation>
    <scope>NUCLEOTIDE SEQUENCE [LARGE SCALE GENOMIC DNA]</scope>
    <source>
        <strain evidence="1 2">DSM 21864</strain>
    </source>
</reference>
<dbReference type="SUPFAM" id="SSF53706">
    <property type="entry name" value="Formate dehydrogenase/DMSO reductase, domains 1-3"/>
    <property type="match status" value="1"/>
</dbReference>
<gene>
    <name evidence="1" type="ORF">SAMN05444401_1234</name>
</gene>
<dbReference type="Gene3D" id="3.10.530.10">
    <property type="entry name" value="CPE0013-like"/>
    <property type="match status" value="1"/>
</dbReference>
<evidence type="ECO:0000313" key="2">
    <source>
        <dbReference type="Proteomes" id="UP000184080"/>
    </source>
</evidence>
<dbReference type="OrthoDB" id="9811531at2"/>
<keyword evidence="2" id="KW-1185">Reference proteome</keyword>
<dbReference type="Pfam" id="PF07892">
    <property type="entry name" value="DUF1667"/>
    <property type="match status" value="1"/>
</dbReference>
<dbReference type="PANTHER" id="PTHR39450:SF1">
    <property type="entry name" value="DUF1667 DOMAIN-CONTAINING PROTEIN"/>
    <property type="match status" value="1"/>
</dbReference>
<dbReference type="AlphaFoldDB" id="A0A1M6CTZ1"/>
<dbReference type="PANTHER" id="PTHR39450">
    <property type="entry name" value="MOLYBDOPTERIN OXIDOREDUCTASE, 4FE-4S CLUSTER-BINDING SUBUNIT"/>
    <property type="match status" value="1"/>
</dbReference>
<accession>A0A1M6CTZ1</accession>
<protein>
    <submittedName>
        <fullName evidence="1">CxxC motif-containing protein</fullName>
    </submittedName>
</protein>
<dbReference type="InterPro" id="IPR012460">
    <property type="entry name" value="DUF1667"/>
</dbReference>
<dbReference type="InterPro" id="IPR036593">
    <property type="entry name" value="CPE0013-like_sf"/>
</dbReference>
<name>A0A1M6CTZ1_9CLOT</name>